<dbReference type="STRING" id="63057.A0A2P5FG66"/>
<keyword evidence="3 4" id="KW-0408">Iron</keyword>
<gene>
    <name evidence="6" type="ORF">TorRG33x02_074700</name>
</gene>
<dbReference type="OrthoDB" id="1470350at2759"/>
<evidence type="ECO:0000256" key="2">
    <source>
        <dbReference type="ARBA" id="ARBA00022723"/>
    </source>
</evidence>
<evidence type="ECO:0000256" key="1">
    <source>
        <dbReference type="ARBA" id="ARBA00010617"/>
    </source>
</evidence>
<comment type="cofactor">
    <cofactor evidence="4">
        <name>heme</name>
        <dbReference type="ChEBI" id="CHEBI:30413"/>
    </cofactor>
</comment>
<keyword evidence="7" id="KW-1185">Reference proteome</keyword>
<dbReference type="PROSITE" id="PS00086">
    <property type="entry name" value="CYTOCHROME_P450"/>
    <property type="match status" value="1"/>
</dbReference>
<comment type="similarity">
    <text evidence="1 5">Belongs to the cytochrome P450 family.</text>
</comment>
<dbReference type="InterPro" id="IPR036396">
    <property type="entry name" value="Cyt_P450_sf"/>
</dbReference>
<dbReference type="GO" id="GO:0004497">
    <property type="term" value="F:monooxygenase activity"/>
    <property type="evidence" value="ECO:0007669"/>
    <property type="project" value="UniProtKB-KW"/>
</dbReference>
<dbReference type="PRINTS" id="PR00463">
    <property type="entry name" value="EP450I"/>
</dbReference>
<dbReference type="EMBL" id="JXTC01000036">
    <property type="protein sequence ID" value="PON96766.1"/>
    <property type="molecule type" value="Genomic_DNA"/>
</dbReference>
<protein>
    <submittedName>
        <fullName evidence="6">Cytochrome P450, E-class, group I</fullName>
    </submittedName>
</protein>
<name>A0A2P5FG66_TREOI</name>
<feature type="non-terminal residue" evidence="6">
    <location>
        <position position="1"/>
    </location>
</feature>
<keyword evidence="5" id="KW-0503">Monooxygenase</keyword>
<dbReference type="GO" id="GO:0005506">
    <property type="term" value="F:iron ion binding"/>
    <property type="evidence" value="ECO:0007669"/>
    <property type="project" value="InterPro"/>
</dbReference>
<accession>A0A2P5FG66</accession>
<dbReference type="FunFam" id="1.10.630.10:FF:000011">
    <property type="entry name" value="Cytochrome P450 83B1"/>
    <property type="match status" value="1"/>
</dbReference>
<evidence type="ECO:0000313" key="7">
    <source>
        <dbReference type="Proteomes" id="UP000237000"/>
    </source>
</evidence>
<dbReference type="InterPro" id="IPR017972">
    <property type="entry name" value="Cyt_P450_CS"/>
</dbReference>
<sequence>LKRSTIITISQYPLSFLLSLFLLSLFLLFILNALSSSSGSGRLKLPPSPPRLPIIGNLHQLGTHPHRSLQSLSNKYGPLMLIHMGRNPTLVVSSAGMVKELVKNHDVTISNRPITVASDVLFYGCKNMGFSPYGEYWKQARKITSQELLSVKRVQEFQFVREEEVNSMVNRIRKACGLGGHISINLSEMLLSTANNIASRCIIGQSFAEEDGRNKAAELVRKVMVQATATFGVGDFFPCLSWIDVLTGFTGRLKATFEETDSFLDQVIEDRNELVVKNSDLKYLVDVLLRLQRDGVSDFELTRDNVKAFLLDMLAGGTDSTSVILEWLMAELVRNPTVMKKAQEEVRRVVGKKPKIEINDISRMYYLKCVIKETFRLHPPAPLLVHRETSRSIEIGGYHVPAKTRVFISAWTIQKDPSLWDNPEDFIPERFENNPIDFKGLDFELIPFGCGRRGCPGLAFGVASTEYITANLLYILV</sequence>
<keyword evidence="2 4" id="KW-0479">Metal-binding</keyword>
<dbReference type="SUPFAM" id="SSF48264">
    <property type="entry name" value="Cytochrome P450"/>
    <property type="match status" value="1"/>
</dbReference>
<dbReference type="Pfam" id="PF00067">
    <property type="entry name" value="p450"/>
    <property type="match status" value="1"/>
</dbReference>
<dbReference type="CDD" id="cd11072">
    <property type="entry name" value="CYP71-like"/>
    <property type="match status" value="1"/>
</dbReference>
<reference evidence="7" key="1">
    <citation type="submission" date="2016-06" db="EMBL/GenBank/DDBJ databases">
        <title>Parallel loss of symbiosis genes in relatives of nitrogen-fixing non-legume Parasponia.</title>
        <authorList>
            <person name="Van Velzen R."/>
            <person name="Holmer R."/>
            <person name="Bu F."/>
            <person name="Rutten L."/>
            <person name="Van Zeijl A."/>
            <person name="Liu W."/>
            <person name="Santuari L."/>
            <person name="Cao Q."/>
            <person name="Sharma T."/>
            <person name="Shen D."/>
            <person name="Roswanjaya Y."/>
            <person name="Wardhani T."/>
            <person name="Kalhor M.S."/>
            <person name="Jansen J."/>
            <person name="Van den Hoogen J."/>
            <person name="Gungor B."/>
            <person name="Hartog M."/>
            <person name="Hontelez J."/>
            <person name="Verver J."/>
            <person name="Yang W.-C."/>
            <person name="Schijlen E."/>
            <person name="Repin R."/>
            <person name="Schilthuizen M."/>
            <person name="Schranz E."/>
            <person name="Heidstra R."/>
            <person name="Miyata K."/>
            <person name="Fedorova E."/>
            <person name="Kohlen W."/>
            <person name="Bisseling T."/>
            <person name="Smit S."/>
            <person name="Geurts R."/>
        </authorList>
    </citation>
    <scope>NUCLEOTIDE SEQUENCE [LARGE SCALE GENOMIC DNA]</scope>
    <source>
        <strain evidence="7">cv. RG33-2</strain>
    </source>
</reference>
<dbReference type="PANTHER" id="PTHR47955">
    <property type="entry name" value="CYTOCHROME P450 FAMILY 71 PROTEIN"/>
    <property type="match status" value="1"/>
</dbReference>
<dbReference type="PRINTS" id="PR00385">
    <property type="entry name" value="P450"/>
</dbReference>
<dbReference type="GO" id="GO:0020037">
    <property type="term" value="F:heme binding"/>
    <property type="evidence" value="ECO:0007669"/>
    <property type="project" value="InterPro"/>
</dbReference>
<keyword evidence="4 5" id="KW-0349">Heme</keyword>
<dbReference type="InterPro" id="IPR002401">
    <property type="entry name" value="Cyt_P450_E_grp-I"/>
</dbReference>
<organism evidence="6 7">
    <name type="scientific">Trema orientale</name>
    <name type="common">Charcoal tree</name>
    <name type="synonym">Celtis orientalis</name>
    <dbReference type="NCBI Taxonomy" id="63057"/>
    <lineage>
        <taxon>Eukaryota</taxon>
        <taxon>Viridiplantae</taxon>
        <taxon>Streptophyta</taxon>
        <taxon>Embryophyta</taxon>
        <taxon>Tracheophyta</taxon>
        <taxon>Spermatophyta</taxon>
        <taxon>Magnoliopsida</taxon>
        <taxon>eudicotyledons</taxon>
        <taxon>Gunneridae</taxon>
        <taxon>Pentapetalae</taxon>
        <taxon>rosids</taxon>
        <taxon>fabids</taxon>
        <taxon>Rosales</taxon>
        <taxon>Cannabaceae</taxon>
        <taxon>Trema</taxon>
    </lineage>
</organism>
<keyword evidence="5" id="KW-0560">Oxidoreductase</keyword>
<evidence type="ECO:0000256" key="4">
    <source>
        <dbReference type="PIRSR" id="PIRSR602401-1"/>
    </source>
</evidence>
<dbReference type="InParanoid" id="A0A2P5FG66"/>
<dbReference type="Gene3D" id="1.10.630.10">
    <property type="entry name" value="Cytochrome P450"/>
    <property type="match status" value="1"/>
</dbReference>
<evidence type="ECO:0000256" key="3">
    <source>
        <dbReference type="ARBA" id="ARBA00023004"/>
    </source>
</evidence>
<dbReference type="PANTHER" id="PTHR47955:SF15">
    <property type="entry name" value="CYTOCHROME P450 71A2-LIKE"/>
    <property type="match status" value="1"/>
</dbReference>
<dbReference type="InterPro" id="IPR001128">
    <property type="entry name" value="Cyt_P450"/>
</dbReference>
<dbReference type="GO" id="GO:0016705">
    <property type="term" value="F:oxidoreductase activity, acting on paired donors, with incorporation or reduction of molecular oxygen"/>
    <property type="evidence" value="ECO:0007669"/>
    <property type="project" value="InterPro"/>
</dbReference>
<comment type="caution">
    <text evidence="6">The sequence shown here is derived from an EMBL/GenBank/DDBJ whole genome shotgun (WGS) entry which is preliminary data.</text>
</comment>
<evidence type="ECO:0000313" key="6">
    <source>
        <dbReference type="EMBL" id="PON96766.1"/>
    </source>
</evidence>
<dbReference type="Proteomes" id="UP000237000">
    <property type="component" value="Unassembled WGS sequence"/>
</dbReference>
<dbReference type="AlphaFoldDB" id="A0A2P5FG66"/>
<feature type="binding site" description="axial binding residue" evidence="4">
    <location>
        <position position="455"/>
    </location>
    <ligand>
        <name>heme</name>
        <dbReference type="ChEBI" id="CHEBI:30413"/>
    </ligand>
    <ligandPart>
        <name>Fe</name>
        <dbReference type="ChEBI" id="CHEBI:18248"/>
    </ligandPart>
</feature>
<proteinExistence type="inferred from homology"/>
<evidence type="ECO:0000256" key="5">
    <source>
        <dbReference type="RuleBase" id="RU000461"/>
    </source>
</evidence>